<reference evidence="1 2" key="1">
    <citation type="submission" date="2020-01" db="EMBL/GenBank/DDBJ databases">
        <title>Sphingomonas sp. C33 whole genome sequece.</title>
        <authorList>
            <person name="Park C."/>
        </authorList>
    </citation>
    <scope>NUCLEOTIDE SEQUENCE [LARGE SCALE GENOMIC DNA]</scope>
    <source>
        <strain evidence="1 2">C33</strain>
        <plasmid evidence="2">pc33</plasmid>
    </source>
</reference>
<accession>A0A7Z2NYA9</accession>
<keyword evidence="2" id="KW-1185">Reference proteome</keyword>
<dbReference type="KEGG" id="schy:GVO57_14475"/>
<evidence type="ECO:0000313" key="1">
    <source>
        <dbReference type="EMBL" id="QHL92078.1"/>
    </source>
</evidence>
<gene>
    <name evidence="1" type="ORF">GVO57_14475</name>
</gene>
<dbReference type="AlphaFoldDB" id="A0A7Z2NYA9"/>
<protein>
    <submittedName>
        <fullName evidence="1">Uncharacterized protein</fullName>
    </submittedName>
</protein>
<geneLocation type="plasmid" evidence="2">
    <name>pc33</name>
</geneLocation>
<organism evidence="1 2">
    <name type="scientific">Sphingomonas changnyeongensis</name>
    <dbReference type="NCBI Taxonomy" id="2698679"/>
    <lineage>
        <taxon>Bacteria</taxon>
        <taxon>Pseudomonadati</taxon>
        <taxon>Pseudomonadota</taxon>
        <taxon>Alphaproteobacteria</taxon>
        <taxon>Sphingomonadales</taxon>
        <taxon>Sphingomonadaceae</taxon>
        <taxon>Sphingomonas</taxon>
    </lineage>
</organism>
<evidence type="ECO:0000313" key="2">
    <source>
        <dbReference type="Proteomes" id="UP000464468"/>
    </source>
</evidence>
<sequence>MTSWKTMSIAHPSTRGGAPGFVNPLGFMKNLSFMKLSRTYNGRTNDLRSYLAAKILADRPAETIDGARPAMAVVLPPGSPGELIDPELLLDEFYRRLPRRETCLGAQFTIYSPEAQSLWDEFDHAYQFARSFIAGTLEVPAIIIQHVPYRAGCIASPHVHILALGLKLGRLGFTSPQSTLASNCAQVVLQRAWDRFCRGSEHTLPIGPMP</sequence>
<name>A0A7Z2NYA9_9SPHN</name>
<proteinExistence type="predicted"/>
<keyword evidence="1" id="KW-0614">Plasmid</keyword>
<dbReference type="EMBL" id="CP047896">
    <property type="protein sequence ID" value="QHL92078.1"/>
    <property type="molecule type" value="Genomic_DNA"/>
</dbReference>
<dbReference type="Proteomes" id="UP000464468">
    <property type="component" value="Plasmid pC33"/>
</dbReference>